<evidence type="ECO:0000256" key="6">
    <source>
        <dbReference type="ARBA" id="ARBA00022619"/>
    </source>
</evidence>
<dbReference type="NCBIfam" id="NF006767">
    <property type="entry name" value="PRK09289.1"/>
    <property type="match status" value="1"/>
</dbReference>
<comment type="function">
    <text evidence="2">Catalyzes the dismutation of two molecules of 6,7-dimethyl-8-ribityllumazine, resulting in the formation of riboflavin and 5-amino-6-(D-ribitylamino)uracil.</text>
</comment>
<gene>
    <name evidence="12" type="ORF">HMPREF9151_00068</name>
</gene>
<feature type="domain" description="Lumazine-binding" evidence="11">
    <location>
        <begin position="127"/>
        <end position="228"/>
    </location>
</feature>
<dbReference type="EC" id="2.5.1.9" evidence="4 9"/>
<evidence type="ECO:0000256" key="4">
    <source>
        <dbReference type="ARBA" id="ARBA00012827"/>
    </source>
</evidence>
<dbReference type="GO" id="GO:0009231">
    <property type="term" value="P:riboflavin biosynthetic process"/>
    <property type="evidence" value="ECO:0007669"/>
    <property type="project" value="UniProtKB-KW"/>
</dbReference>
<dbReference type="PATRIC" id="fig|1127699.3.peg.59"/>
<keyword evidence="6" id="KW-0686">Riboflavin biosynthesis</keyword>
<evidence type="ECO:0000256" key="7">
    <source>
        <dbReference type="ARBA" id="ARBA00022679"/>
    </source>
</evidence>
<dbReference type="STRING" id="1127699.HMPREF9151_00068"/>
<comment type="catalytic activity">
    <reaction evidence="1">
        <text>2 6,7-dimethyl-8-(1-D-ribityl)lumazine + H(+) = 5-amino-6-(D-ribitylamino)uracil + riboflavin</text>
        <dbReference type="Rhea" id="RHEA:20772"/>
        <dbReference type="ChEBI" id="CHEBI:15378"/>
        <dbReference type="ChEBI" id="CHEBI:15934"/>
        <dbReference type="ChEBI" id="CHEBI:57986"/>
        <dbReference type="ChEBI" id="CHEBI:58201"/>
        <dbReference type="EC" id="2.5.1.9"/>
    </reaction>
</comment>
<dbReference type="PROSITE" id="PS51177">
    <property type="entry name" value="LUMAZINE_BIND"/>
    <property type="match status" value="2"/>
</dbReference>
<evidence type="ECO:0000313" key="12">
    <source>
        <dbReference type="EMBL" id="EKY04293.1"/>
    </source>
</evidence>
<organism evidence="12 13">
    <name type="scientific">Hoylesella saccharolytica F0055</name>
    <dbReference type="NCBI Taxonomy" id="1127699"/>
    <lineage>
        <taxon>Bacteria</taxon>
        <taxon>Pseudomonadati</taxon>
        <taxon>Bacteroidota</taxon>
        <taxon>Bacteroidia</taxon>
        <taxon>Bacteroidales</taxon>
        <taxon>Prevotellaceae</taxon>
        <taxon>Hoylesella</taxon>
    </lineage>
</organism>
<dbReference type="InterPro" id="IPR017938">
    <property type="entry name" value="Riboflavin_synthase-like_b-brl"/>
</dbReference>
<dbReference type="GO" id="GO:0004746">
    <property type="term" value="F:riboflavin synthase activity"/>
    <property type="evidence" value="ECO:0007669"/>
    <property type="project" value="UniProtKB-UniRule"/>
</dbReference>
<protein>
    <recommendedName>
        <fullName evidence="5 9">Riboflavin synthase</fullName>
        <ecNumber evidence="4 9">2.5.1.9</ecNumber>
    </recommendedName>
</protein>
<evidence type="ECO:0000256" key="9">
    <source>
        <dbReference type="NCBIfam" id="TIGR00187"/>
    </source>
</evidence>
<dbReference type="Gene3D" id="2.40.30.20">
    <property type="match status" value="2"/>
</dbReference>
<dbReference type="PANTHER" id="PTHR21098">
    <property type="entry name" value="RIBOFLAVIN SYNTHASE ALPHA CHAIN"/>
    <property type="match status" value="1"/>
</dbReference>
<keyword evidence="13" id="KW-1185">Reference proteome</keyword>
<reference evidence="12 13" key="1">
    <citation type="submission" date="2012-05" db="EMBL/GenBank/DDBJ databases">
        <authorList>
            <person name="Weinstock G."/>
            <person name="Sodergren E."/>
            <person name="Lobos E.A."/>
            <person name="Fulton L."/>
            <person name="Fulton R."/>
            <person name="Courtney L."/>
            <person name="Fronick C."/>
            <person name="O'Laughlin M."/>
            <person name="Godfrey J."/>
            <person name="Wilson R.M."/>
            <person name="Miner T."/>
            <person name="Farmer C."/>
            <person name="Delehaunty K."/>
            <person name="Cordes M."/>
            <person name="Minx P."/>
            <person name="Tomlinson C."/>
            <person name="Chen J."/>
            <person name="Wollam A."/>
            <person name="Pepin K.H."/>
            <person name="Bhonagiri V."/>
            <person name="Zhang X."/>
            <person name="Suruliraj S."/>
            <person name="Warren W."/>
            <person name="Mitreva M."/>
            <person name="Mardis E.R."/>
            <person name="Wilson R.K."/>
        </authorList>
    </citation>
    <scope>NUCLEOTIDE SEQUENCE [LARGE SCALE GENOMIC DNA]</scope>
    <source>
        <strain evidence="12 13">F0055</strain>
    </source>
</reference>
<dbReference type="Pfam" id="PF00677">
    <property type="entry name" value="Lum_binding"/>
    <property type="match status" value="2"/>
</dbReference>
<evidence type="ECO:0000256" key="5">
    <source>
        <dbReference type="ARBA" id="ARBA00013950"/>
    </source>
</evidence>
<dbReference type="InterPro" id="IPR023366">
    <property type="entry name" value="ATP_synth_asu-like_sf"/>
</dbReference>
<dbReference type="PANTHER" id="PTHR21098:SF12">
    <property type="entry name" value="RIBOFLAVIN SYNTHASE"/>
    <property type="match status" value="1"/>
</dbReference>
<dbReference type="EMBL" id="AMEP01000008">
    <property type="protein sequence ID" value="EKY04293.1"/>
    <property type="molecule type" value="Genomic_DNA"/>
</dbReference>
<evidence type="ECO:0000256" key="3">
    <source>
        <dbReference type="ARBA" id="ARBA00004887"/>
    </source>
</evidence>
<dbReference type="SUPFAM" id="SSF63380">
    <property type="entry name" value="Riboflavin synthase domain-like"/>
    <property type="match status" value="2"/>
</dbReference>
<evidence type="ECO:0000313" key="13">
    <source>
        <dbReference type="Proteomes" id="UP000010433"/>
    </source>
</evidence>
<evidence type="ECO:0000256" key="2">
    <source>
        <dbReference type="ARBA" id="ARBA00002803"/>
    </source>
</evidence>
<keyword evidence="8" id="KW-0677">Repeat</keyword>
<dbReference type="CDD" id="cd00402">
    <property type="entry name" value="Riboflavin_synthase_like"/>
    <property type="match status" value="1"/>
</dbReference>
<comment type="pathway">
    <text evidence="3">Cofactor biosynthesis; riboflavin biosynthesis; riboflavin from 2-hydroxy-3-oxobutyl phosphate and 5-amino-6-(D-ribitylamino)uracil: step 2/2.</text>
</comment>
<keyword evidence="7" id="KW-0808">Transferase</keyword>
<dbReference type="FunFam" id="2.40.30.20:FF:000007">
    <property type="entry name" value="Riboflavin synthase, alpha subunit"/>
    <property type="match status" value="1"/>
</dbReference>
<evidence type="ECO:0000259" key="11">
    <source>
        <dbReference type="PROSITE" id="PS51177"/>
    </source>
</evidence>
<name>L1NLS3_9BACT</name>
<dbReference type="Proteomes" id="UP000010433">
    <property type="component" value="Unassembled WGS sequence"/>
</dbReference>
<comment type="caution">
    <text evidence="12">The sequence shown here is derived from an EMBL/GenBank/DDBJ whole genome shotgun (WGS) entry which is preliminary data.</text>
</comment>
<dbReference type="InterPro" id="IPR026017">
    <property type="entry name" value="Lumazine-bd_dom"/>
</dbReference>
<dbReference type="HOGENOM" id="CLU_034388_2_0_10"/>
<feature type="repeat" description="Lumazine-binding" evidence="10">
    <location>
        <begin position="32"/>
        <end position="126"/>
    </location>
</feature>
<dbReference type="PIRSF" id="PIRSF000498">
    <property type="entry name" value="Riboflavin_syn_A"/>
    <property type="match status" value="1"/>
</dbReference>
<proteinExistence type="predicted"/>
<feature type="domain" description="Lumazine-binding" evidence="11">
    <location>
        <begin position="32"/>
        <end position="126"/>
    </location>
</feature>
<evidence type="ECO:0000256" key="8">
    <source>
        <dbReference type="ARBA" id="ARBA00022737"/>
    </source>
</evidence>
<sequence length="230" mass="26028">MTLFYNRQDVFSCLFVFILIRKNLKTLNIKSMFSGIIEEMATVVATRKMNENIDFTLTCSFVNELQVDQSVSHNGVCLTVIEIQNNTYTVTAMKETLQKSNLGLLNIDDKVNIERSMRMNGRLDGHIVQGHVDTTARCTNVEDAEGSTYYTFEYNFDHEMAKRGYFTVDKGSVTVNGVSLTVCEPTNNCFKVAIIPYTKANTNFCNMQIGSIVNLEFDIIGKYIAKLQQV</sequence>
<accession>L1NLS3</accession>
<dbReference type="NCBIfam" id="TIGR00187">
    <property type="entry name" value="ribE"/>
    <property type="match status" value="1"/>
</dbReference>
<dbReference type="AlphaFoldDB" id="L1NLS3"/>
<evidence type="ECO:0000256" key="10">
    <source>
        <dbReference type="PROSITE-ProRule" id="PRU00524"/>
    </source>
</evidence>
<evidence type="ECO:0000256" key="1">
    <source>
        <dbReference type="ARBA" id="ARBA00000968"/>
    </source>
</evidence>
<dbReference type="InterPro" id="IPR001783">
    <property type="entry name" value="Lumazine-bd"/>
</dbReference>
<feature type="repeat" description="Lumazine-binding" evidence="10">
    <location>
        <begin position="127"/>
        <end position="228"/>
    </location>
</feature>